<accession>A0A3E2V7H9</accession>
<dbReference type="OrthoDB" id="9767746at2"/>
<dbReference type="RefSeq" id="WP_117445112.1">
    <property type="nucleotide sequence ID" value="NZ_QVEV01000111.1"/>
</dbReference>
<dbReference type="AlphaFoldDB" id="A0A3E2V7H9"/>
<proteinExistence type="predicted"/>
<evidence type="ECO:0000313" key="2">
    <source>
        <dbReference type="Proteomes" id="UP000260025"/>
    </source>
</evidence>
<comment type="caution">
    <text evidence="1">The sequence shown here is derived from an EMBL/GenBank/DDBJ whole genome shotgun (WGS) entry which is preliminary data.</text>
</comment>
<evidence type="ECO:0000313" key="1">
    <source>
        <dbReference type="EMBL" id="RGC06400.1"/>
    </source>
</evidence>
<name>A0A3E2V7H9_CLOIN</name>
<sequence length="70" mass="8159">MFLRVIPNNKGKKNTFFCDLVESYRDENGIPKHRTVVKLGQFEKDRIPYLKAAFGKGDPNKIFNDELNRS</sequence>
<dbReference type="EMBL" id="QVEV01000111">
    <property type="protein sequence ID" value="RGC06400.1"/>
    <property type="molecule type" value="Genomic_DNA"/>
</dbReference>
<organism evidence="1 2">
    <name type="scientific">Clostridium innocuum</name>
    <dbReference type="NCBI Taxonomy" id="1522"/>
    <lineage>
        <taxon>Bacteria</taxon>
        <taxon>Bacillati</taxon>
        <taxon>Bacillota</taxon>
        <taxon>Clostridia</taxon>
        <taxon>Eubacteriales</taxon>
        <taxon>Clostridiaceae</taxon>
        <taxon>Clostridium</taxon>
    </lineage>
</organism>
<reference evidence="1 2" key="1">
    <citation type="submission" date="2018-08" db="EMBL/GenBank/DDBJ databases">
        <title>A genome reference for cultivated species of the human gut microbiota.</title>
        <authorList>
            <person name="Zou Y."/>
            <person name="Xue W."/>
            <person name="Luo G."/>
        </authorList>
    </citation>
    <scope>NUCLEOTIDE SEQUENCE [LARGE SCALE GENOMIC DNA]</scope>
    <source>
        <strain evidence="1 2">OF01-2LB</strain>
    </source>
</reference>
<dbReference type="Proteomes" id="UP000260025">
    <property type="component" value="Unassembled WGS sequence"/>
</dbReference>
<protein>
    <submittedName>
        <fullName evidence="1">Uncharacterized protein</fullName>
    </submittedName>
</protein>
<gene>
    <name evidence="1" type="ORF">DXA38_22775</name>
</gene>